<dbReference type="AlphaFoldDB" id="A0A381X5M1"/>
<sequence>VYDITSPTITEVTTTLGTALIRKKLGTEVPFTLVFSELVKSSAALTVTFETSASSDNSTTVPKGPPAVTSGQHESYVTTWSNSAALSKTGVLVIVAGDYSTDLEVLSVSTSGSITDAADNAMTDFTIPDGSNLDDVYEVFVDGVDPHITKVTSDPDIEALALDETADINIYFNEVVTLNQSITFMLSSDAAGSGFEVSEVLPGIDDNGDEVSVASYEYQVAEGDYESSALYISTITALSVKDISLNEVTSLTTPVGQKLSDNSTLTVETVNPVIDDITTTSSTGVFGEGATISITVNFINGAAGSAETVTMGGSASGIINIGYNDPVVINNGTATFTTVDASGFSVTGDYTVSSTDIDGSITVESVAVTGDFTDVAGNDADASVASATIFAGKTITVDVTKPAITTITTSDYATTDSPTLKEGASVAILLNFGEPVRLTSGNVTVTFNTGGTATITAPVTSTSALEATYTIGAGETTEGITPSERLEIETIELAASGTITDNPTYSADDGTYKPNNIATAGLIPATGLGDGGWTIEVDGVFPYFSSVISTNADNTYGINDVISITANFNEPVYFAQSLSLPISGLVTNPTFASIAQADAANNAVTSFTVASGDNSLGLPIDLSSAVIKNNNGEVYDVVGNKMATAGLTLPDDSNITDGPAGFNQIIIDGVRPSAPQEVTLTPHGGSATLDNSSDYETYFNSTNTHLKVTVGFYDGSDGTMETGAIYLEANIGNAGWEALNPDGAVAITNDDAVTRNCYRITAADWSSATKEAEILVGVATIATLATATLTSGTLTQGQLNGQTINIRAKLIDNADNISGTGWAAGTYTSATSTLEIDTQLPDLTTISYVSMTARAQPHPLATDIDLRLTFDDEVTLIDNGQIIISLNVGSPTITTVPFEYVAGVSGQFGQLDAEATLTGDATYTVGTTDYNTDDLEVDAISLSIDGVLRDVSGNSIIGSELTTDLASATNLSGVKVDGVMPSAPNIFDIAISPSPTYATSNANCNCEDFWNKGTDDAEFT</sequence>
<feature type="non-terminal residue" evidence="1">
    <location>
        <position position="1020"/>
    </location>
</feature>
<protein>
    <submittedName>
        <fullName evidence="1">Uncharacterized protein</fullName>
    </submittedName>
</protein>
<proteinExistence type="predicted"/>
<dbReference type="EMBL" id="UINC01014007">
    <property type="protein sequence ID" value="SVA60056.1"/>
    <property type="molecule type" value="Genomic_DNA"/>
</dbReference>
<feature type="non-terminal residue" evidence="1">
    <location>
        <position position="1"/>
    </location>
</feature>
<accession>A0A381X5M1</accession>
<evidence type="ECO:0000313" key="1">
    <source>
        <dbReference type="EMBL" id="SVA60056.1"/>
    </source>
</evidence>
<organism evidence="1">
    <name type="scientific">marine metagenome</name>
    <dbReference type="NCBI Taxonomy" id="408172"/>
    <lineage>
        <taxon>unclassified sequences</taxon>
        <taxon>metagenomes</taxon>
        <taxon>ecological metagenomes</taxon>
    </lineage>
</organism>
<name>A0A381X5M1_9ZZZZ</name>
<gene>
    <name evidence="1" type="ORF">METZ01_LOCUS112910</name>
</gene>
<reference evidence="1" key="1">
    <citation type="submission" date="2018-05" db="EMBL/GenBank/DDBJ databases">
        <authorList>
            <person name="Lanie J.A."/>
            <person name="Ng W.-L."/>
            <person name="Kazmierczak K.M."/>
            <person name="Andrzejewski T.M."/>
            <person name="Davidsen T.M."/>
            <person name="Wayne K.J."/>
            <person name="Tettelin H."/>
            <person name="Glass J.I."/>
            <person name="Rusch D."/>
            <person name="Podicherti R."/>
            <person name="Tsui H.-C.T."/>
            <person name="Winkler M.E."/>
        </authorList>
    </citation>
    <scope>NUCLEOTIDE SEQUENCE</scope>
</reference>